<dbReference type="PANTHER" id="PTHR43591:SF24">
    <property type="entry name" value="2-METHOXY-6-POLYPRENYL-1,4-BENZOQUINOL METHYLASE, MITOCHONDRIAL"/>
    <property type="match status" value="1"/>
</dbReference>
<dbReference type="Pfam" id="PF01209">
    <property type="entry name" value="Ubie_methyltran"/>
    <property type="match status" value="1"/>
</dbReference>
<dbReference type="EMBL" id="BNJR01000014">
    <property type="protein sequence ID" value="GHP14152.1"/>
    <property type="molecule type" value="Genomic_DNA"/>
</dbReference>
<dbReference type="HAMAP" id="MF_01813">
    <property type="entry name" value="MenG_UbiE_methyltr"/>
    <property type="match status" value="1"/>
</dbReference>
<comment type="similarity">
    <text evidence="4">Belongs to the class I-like SAM-binding methyltransferase superfamily. MenG/UbiE family.</text>
</comment>
<reference evidence="5 6" key="1">
    <citation type="journal article" date="2021" name="Int. J. Syst. Evol. Microbiol.">
        <title>Lentilactobacillus fungorum sp. nov., isolated from spent mushroom substrates.</title>
        <authorList>
            <person name="Tohno M."/>
            <person name="Tanizawa Y."/>
            <person name="Kojima Y."/>
            <person name="Sakamoto M."/>
            <person name="Ohkuma M."/>
            <person name="Kobayashi H."/>
        </authorList>
    </citation>
    <scope>NUCLEOTIDE SEQUENCE [LARGE SCALE GENOMIC DNA]</scope>
    <source>
        <strain evidence="5 6">YK48G</strain>
    </source>
</reference>
<sequence>MSLTNKTPESQVESLFNELAPNYDSMNSLISLGRHRKWRQVAMKELQQLTGAFVIDVCCGTGDWTVALAKAVGPSGRVVGLDFSEDMLAIAKQKITAAGVSDRVIFVAGDAMQLPYTDNEFDVATIGFGLRNVPDANRVLKEMVRVVRPGGQIESLETSQPTSPLFKLGWWLYFKTVPVMAQFAVGKYREYSYLQQTAKQFVSAKELAQMFRQAGMINVSYRPLTFGAAALHLGQVEKSK</sequence>
<dbReference type="PROSITE" id="PS01184">
    <property type="entry name" value="UBIE_2"/>
    <property type="match status" value="1"/>
</dbReference>
<gene>
    <name evidence="4 5" type="primary">menG</name>
    <name evidence="5" type="ORF">YK48G_15770</name>
</gene>
<keyword evidence="3 4" id="KW-0949">S-adenosyl-L-methionine</keyword>
<keyword evidence="6" id="KW-1185">Reference proteome</keyword>
<dbReference type="Proteomes" id="UP000604765">
    <property type="component" value="Unassembled WGS sequence"/>
</dbReference>
<dbReference type="NCBIfam" id="NF001244">
    <property type="entry name" value="PRK00216.1-5"/>
    <property type="match status" value="1"/>
</dbReference>
<dbReference type="GO" id="GO:0008168">
    <property type="term" value="F:methyltransferase activity"/>
    <property type="evidence" value="ECO:0007669"/>
    <property type="project" value="UniProtKB-KW"/>
</dbReference>
<feature type="binding site" evidence="4">
    <location>
        <position position="82"/>
    </location>
    <ligand>
        <name>S-adenosyl-L-methionine</name>
        <dbReference type="ChEBI" id="CHEBI:59789"/>
    </ligand>
</feature>
<dbReference type="PROSITE" id="PS01183">
    <property type="entry name" value="UBIE_1"/>
    <property type="match status" value="1"/>
</dbReference>
<evidence type="ECO:0000256" key="2">
    <source>
        <dbReference type="ARBA" id="ARBA00022679"/>
    </source>
</evidence>
<dbReference type="InterPro" id="IPR029063">
    <property type="entry name" value="SAM-dependent_MTases_sf"/>
</dbReference>
<evidence type="ECO:0000256" key="4">
    <source>
        <dbReference type="HAMAP-Rule" id="MF_01813"/>
    </source>
</evidence>
<dbReference type="InterPro" id="IPR004033">
    <property type="entry name" value="UbiE/COQ5_MeTrFase"/>
</dbReference>
<comment type="catalytic activity">
    <reaction evidence="4">
        <text>a 2-demethylmenaquinol + S-adenosyl-L-methionine = a menaquinol + S-adenosyl-L-homocysteine + H(+)</text>
        <dbReference type="Rhea" id="RHEA:42640"/>
        <dbReference type="Rhea" id="RHEA-COMP:9539"/>
        <dbReference type="Rhea" id="RHEA-COMP:9563"/>
        <dbReference type="ChEBI" id="CHEBI:15378"/>
        <dbReference type="ChEBI" id="CHEBI:18151"/>
        <dbReference type="ChEBI" id="CHEBI:55437"/>
        <dbReference type="ChEBI" id="CHEBI:57856"/>
        <dbReference type="ChEBI" id="CHEBI:59789"/>
        <dbReference type="EC" id="2.1.1.163"/>
    </reaction>
</comment>
<comment type="pathway">
    <text evidence="4">Quinol/quinone metabolism; menaquinone biosynthesis; menaquinol from 1,4-dihydroxy-2-naphthoate: step 2/2.</text>
</comment>
<dbReference type="InterPro" id="IPR023576">
    <property type="entry name" value="UbiE/COQ5_MeTrFase_CS"/>
</dbReference>
<keyword evidence="2 4" id="KW-0808">Transferase</keyword>
<comment type="caution">
    <text evidence="4">Lacks conserved residue(s) required for the propagation of feature annotation.</text>
</comment>
<keyword evidence="4" id="KW-0474">Menaquinone biosynthesis</keyword>
<comment type="function">
    <text evidence="4">Methyltransferase required for the conversion of demethylmenaquinol (DMKH2) to menaquinol (MKH2).</text>
</comment>
<dbReference type="CDD" id="cd02440">
    <property type="entry name" value="AdoMet_MTases"/>
    <property type="match status" value="1"/>
</dbReference>
<dbReference type="GO" id="GO:0032259">
    <property type="term" value="P:methylation"/>
    <property type="evidence" value="ECO:0007669"/>
    <property type="project" value="UniProtKB-KW"/>
</dbReference>
<organism evidence="5 6">
    <name type="scientific">Lentilactobacillus fungorum</name>
    <dbReference type="NCBI Taxonomy" id="2201250"/>
    <lineage>
        <taxon>Bacteria</taxon>
        <taxon>Bacillati</taxon>
        <taxon>Bacillota</taxon>
        <taxon>Bacilli</taxon>
        <taxon>Lactobacillales</taxon>
        <taxon>Lactobacillaceae</taxon>
        <taxon>Lentilactobacillus</taxon>
    </lineage>
</organism>
<evidence type="ECO:0000313" key="6">
    <source>
        <dbReference type="Proteomes" id="UP000604765"/>
    </source>
</evidence>
<dbReference type="EC" id="2.1.1.163" evidence="4"/>
<dbReference type="NCBIfam" id="TIGR01934">
    <property type="entry name" value="MenG_MenH_UbiE"/>
    <property type="match status" value="1"/>
</dbReference>
<feature type="binding site" evidence="4">
    <location>
        <position position="61"/>
    </location>
    <ligand>
        <name>S-adenosyl-L-methionine</name>
        <dbReference type="ChEBI" id="CHEBI:59789"/>
    </ligand>
</feature>
<dbReference type="PROSITE" id="PS51608">
    <property type="entry name" value="SAM_MT_UBIE"/>
    <property type="match status" value="1"/>
</dbReference>
<protein>
    <recommendedName>
        <fullName evidence="4">Demethylmenaquinone methyltransferase</fullName>
        <ecNumber evidence="4">2.1.1.163</ecNumber>
    </recommendedName>
</protein>
<name>A0ABQ3VZ20_9LACO</name>
<evidence type="ECO:0000313" key="5">
    <source>
        <dbReference type="EMBL" id="GHP14152.1"/>
    </source>
</evidence>
<feature type="binding site" evidence="4">
    <location>
        <begin position="110"/>
        <end position="111"/>
    </location>
    <ligand>
        <name>S-adenosyl-L-methionine</name>
        <dbReference type="ChEBI" id="CHEBI:59789"/>
    </ligand>
</feature>
<dbReference type="NCBIfam" id="NF001243">
    <property type="entry name" value="PRK00216.1-4"/>
    <property type="match status" value="1"/>
</dbReference>
<evidence type="ECO:0000256" key="3">
    <source>
        <dbReference type="ARBA" id="ARBA00022691"/>
    </source>
</evidence>
<dbReference type="SUPFAM" id="SSF53335">
    <property type="entry name" value="S-adenosyl-L-methionine-dependent methyltransferases"/>
    <property type="match status" value="1"/>
</dbReference>
<evidence type="ECO:0000256" key="1">
    <source>
        <dbReference type="ARBA" id="ARBA00022603"/>
    </source>
</evidence>
<proteinExistence type="inferred from homology"/>
<keyword evidence="1 4" id="KW-0489">Methyltransferase</keyword>
<dbReference type="Gene3D" id="3.40.50.150">
    <property type="entry name" value="Vaccinia Virus protein VP39"/>
    <property type="match status" value="1"/>
</dbReference>
<comment type="caution">
    <text evidence="5">The sequence shown here is derived from an EMBL/GenBank/DDBJ whole genome shotgun (WGS) entry which is preliminary data.</text>
</comment>
<dbReference type="PANTHER" id="PTHR43591">
    <property type="entry name" value="METHYLTRANSFERASE"/>
    <property type="match status" value="1"/>
</dbReference>
<accession>A0ABQ3VZ20</accession>
<dbReference type="RefSeq" id="WP_203630175.1">
    <property type="nucleotide sequence ID" value="NZ_BNJR01000014.1"/>
</dbReference>